<dbReference type="FunCoup" id="L7JQY8">
    <property type="interactions" value="220"/>
</dbReference>
<evidence type="ECO:0000259" key="2">
    <source>
        <dbReference type="Pfam" id="PF04810"/>
    </source>
</evidence>
<dbReference type="GO" id="GO:0008270">
    <property type="term" value="F:zinc ion binding"/>
    <property type="evidence" value="ECO:0007669"/>
    <property type="project" value="InterPro"/>
</dbReference>
<dbReference type="PANTHER" id="PTHR13803">
    <property type="entry name" value="SEC24-RELATED PROTEIN"/>
    <property type="match status" value="1"/>
</dbReference>
<evidence type="ECO:0000259" key="3">
    <source>
        <dbReference type="Pfam" id="PF04811"/>
    </source>
</evidence>
<dbReference type="SUPFAM" id="SSF81995">
    <property type="entry name" value="beta-sandwich domain of Sec23/24"/>
    <property type="match status" value="1"/>
</dbReference>
<evidence type="ECO:0000313" key="4">
    <source>
        <dbReference type="EMBL" id="ELQ73854.1"/>
    </source>
</evidence>
<dbReference type="InterPro" id="IPR036465">
    <property type="entry name" value="vWFA_dom_sf"/>
</dbReference>
<accession>L7JQY8</accession>
<evidence type="ECO:0000313" key="5">
    <source>
        <dbReference type="Proteomes" id="UP000011185"/>
    </source>
</evidence>
<dbReference type="STRING" id="72359.L7JQY8"/>
<dbReference type="SUPFAM" id="SSF82919">
    <property type="entry name" value="Zn-finger domain of Sec23/24"/>
    <property type="match status" value="1"/>
</dbReference>
<dbReference type="SUPFAM" id="SSF82754">
    <property type="entry name" value="C-terminal, gelsolin-like domain of Sec23/24"/>
    <property type="match status" value="1"/>
</dbReference>
<dbReference type="InterPro" id="IPR029006">
    <property type="entry name" value="ADF-H/Gelsolin-like_dom_sf"/>
</dbReference>
<dbReference type="Gene3D" id="3.40.20.10">
    <property type="entry name" value="Severin"/>
    <property type="match status" value="1"/>
</dbReference>
<dbReference type="SUPFAM" id="SSF53300">
    <property type="entry name" value="vWA-like"/>
    <property type="match status" value="1"/>
</dbReference>
<dbReference type="GO" id="GO:0090110">
    <property type="term" value="P:COPII-coated vesicle cargo loading"/>
    <property type="evidence" value="ECO:0007669"/>
    <property type="project" value="TreeGrafter"/>
</dbReference>
<feature type="domain" description="Sec23/Sec24 trunk" evidence="3">
    <location>
        <begin position="130"/>
        <end position="325"/>
    </location>
</feature>
<comment type="similarity">
    <text evidence="1">Belongs to the SEC23/SEC24 family. SEC24 subfamily.</text>
</comment>
<proteinExistence type="inferred from homology"/>
<dbReference type="InterPro" id="IPR006896">
    <property type="entry name" value="Sec23/24_trunk_dom"/>
</dbReference>
<evidence type="ECO:0000256" key="1">
    <source>
        <dbReference type="ARBA" id="ARBA00008334"/>
    </source>
</evidence>
<dbReference type="GO" id="GO:0030127">
    <property type="term" value="C:COPII vesicle coat"/>
    <property type="evidence" value="ECO:0007669"/>
    <property type="project" value="InterPro"/>
</dbReference>
<dbReference type="InParanoid" id="L7JQY8"/>
<name>L7JQY8_TRAHO</name>
<dbReference type="EMBL" id="JH994100">
    <property type="protein sequence ID" value="ELQ73854.1"/>
    <property type="molecule type" value="Genomic_DNA"/>
</dbReference>
<reference evidence="4 5" key="1">
    <citation type="journal article" date="2012" name="PLoS Pathog.">
        <title>The genome of the obligate intracellular parasite Trachipleistophora hominis: new insights into microsporidian genome dynamics and reductive evolution.</title>
        <authorList>
            <person name="Heinz E."/>
            <person name="Williams T.A."/>
            <person name="Nakjang S."/>
            <person name="Noel C.J."/>
            <person name="Swan D.C."/>
            <person name="Goldberg A.V."/>
            <person name="Harris S.R."/>
            <person name="Weinmaier T."/>
            <person name="Markert S."/>
            <person name="Becher D."/>
            <person name="Bernhardt J."/>
            <person name="Dagan T."/>
            <person name="Hacker C."/>
            <person name="Lucocq J.M."/>
            <person name="Schweder T."/>
            <person name="Rattei T."/>
            <person name="Hall N."/>
            <person name="Hirt R.P."/>
            <person name="Embley T.M."/>
        </authorList>
    </citation>
    <scope>NUCLEOTIDE SEQUENCE [LARGE SCALE GENOMIC DNA]</scope>
</reference>
<dbReference type="VEuPathDB" id="MicrosporidiaDB:THOM_3229"/>
<dbReference type="OMA" id="IMALPNV"/>
<dbReference type="HOGENOM" id="CLU_004589_2_1_1"/>
<keyword evidence="5" id="KW-1185">Reference proteome</keyword>
<organism evidence="4 5">
    <name type="scientific">Trachipleistophora hominis</name>
    <name type="common">Microsporidian parasite</name>
    <dbReference type="NCBI Taxonomy" id="72359"/>
    <lineage>
        <taxon>Eukaryota</taxon>
        <taxon>Fungi</taxon>
        <taxon>Fungi incertae sedis</taxon>
        <taxon>Microsporidia</taxon>
        <taxon>Pleistophoridae</taxon>
        <taxon>Trachipleistophora</taxon>
    </lineage>
</organism>
<dbReference type="GO" id="GO:0000149">
    <property type="term" value="F:SNARE binding"/>
    <property type="evidence" value="ECO:0007669"/>
    <property type="project" value="TreeGrafter"/>
</dbReference>
<dbReference type="GO" id="GO:0006886">
    <property type="term" value="P:intracellular protein transport"/>
    <property type="evidence" value="ECO:0007669"/>
    <property type="project" value="InterPro"/>
</dbReference>
<dbReference type="InterPro" id="IPR036180">
    <property type="entry name" value="Gelsolin-like_dom_sf"/>
</dbReference>
<dbReference type="Pfam" id="PF04811">
    <property type="entry name" value="Sec23_trunk"/>
    <property type="match status" value="1"/>
</dbReference>
<protein>
    <submittedName>
        <fullName evidence="4">Vesicle coat complex COPII, subunit SEC24/subunit SFB2</fullName>
    </submittedName>
</protein>
<dbReference type="InterPro" id="IPR050550">
    <property type="entry name" value="SEC23_SEC24_subfamily"/>
</dbReference>
<dbReference type="GO" id="GO:0070971">
    <property type="term" value="C:endoplasmic reticulum exit site"/>
    <property type="evidence" value="ECO:0007669"/>
    <property type="project" value="TreeGrafter"/>
</dbReference>
<feature type="domain" description="Zinc finger Sec23/Sec24-type" evidence="2">
    <location>
        <begin position="46"/>
        <end position="79"/>
    </location>
</feature>
<dbReference type="Proteomes" id="UP000011185">
    <property type="component" value="Unassembled WGS sequence"/>
</dbReference>
<dbReference type="Gene3D" id="2.30.30.380">
    <property type="entry name" value="Zn-finger domain of Sec23/24"/>
    <property type="match status" value="1"/>
</dbReference>
<dbReference type="InterPro" id="IPR006895">
    <property type="entry name" value="Znf_Sec23_Sec24"/>
</dbReference>
<dbReference type="AlphaFoldDB" id="L7JQY8"/>
<sequence length="712" mass="79613">MKMHNRTALYNSSFRCTANAITAAPTPLAVTFELAGTYKNTSTHVIRCTKCRGYISPYCEVLSPGEQWRCALCRHLNVVDTPFISRNGFLNNDAFNPLRNYAFNAENMCDERLTSLKLEMDASSAYLKQCSYVFVVECTADAYKRGVVSSVCNTLRANVHCLGSARVGVVFYAKTLCIVARGGALVVSDFEHLPLFNMDDILFDAQCMPELESTAEFLGRDASVHCDFGGVLRVVHAMLGTSGGSVVAFLSSVPNTGKASLAGQPASLRCKNEYYKTMAAAFSKCNISLSYYVFSCRNADLPSLSLLSRFTGGFLAYFPNFDANDRTFSCRLDEHVHAFLSGTKAYEGVLRVRGSNVQIVDYFGNFHLRASDVLSLCAVNFGHSITFGFKMNEGVAEQSTRNSAKDDLSAVNKILNEISENDACGLSCTDDELADDGGDKTAFVNNFLVGADDWVVFQVALMYSDERGSRRLRTNNFVVPVVKTRQAMVNEYAMAHFVFLKAINEEMGGKSGLDVVDRFVEQMAEEKCLGNMGRLMLSIKKSVVLRPVLYTPMDYRAFYVYLVLTSPLRLINRLIYPLLYDVATEERKELSLDSLEIDGFYVLDAGYNLFFFVGAGVDTNPEILELVNSCFADELTGRVLPKEYDNEYSKHLNSLVRRLRTGIRLVPNYYYIRDDGSNNVYKDIFFSYFYDDSGHNLESVGEYVKSIRRRMK</sequence>
<dbReference type="OrthoDB" id="49016at2759"/>
<dbReference type="Gene3D" id="3.40.50.410">
    <property type="entry name" value="von Willebrand factor, type A domain"/>
    <property type="match status" value="1"/>
</dbReference>
<gene>
    <name evidence="4" type="ORF">THOM_3229</name>
</gene>
<dbReference type="Pfam" id="PF04810">
    <property type="entry name" value="zf-Sec23_Sec24"/>
    <property type="match status" value="1"/>
</dbReference>
<dbReference type="InterPro" id="IPR036174">
    <property type="entry name" value="Znf_Sec23_Sec24_sf"/>
</dbReference>